<feature type="region of interest" description="Disordered" evidence="1">
    <location>
        <begin position="1"/>
        <end position="23"/>
    </location>
</feature>
<evidence type="ECO:0008006" key="5">
    <source>
        <dbReference type="Google" id="ProtNLM"/>
    </source>
</evidence>
<dbReference type="PANTHER" id="PTHR36617">
    <property type="entry name" value="PROTEIN, PUTATIVE-RELATED"/>
    <property type="match status" value="1"/>
</dbReference>
<gene>
    <name evidence="3" type="ORF">LSAT_V11C400178830</name>
</gene>
<name>A0A9R1VS55_LACSA</name>
<accession>A0A9R1VS55</accession>
<proteinExistence type="predicted"/>
<keyword evidence="4" id="KW-1185">Reference proteome</keyword>
<protein>
    <recommendedName>
        <fullName evidence="5">Reverse transcriptase zinc-binding domain-containing protein</fullName>
    </recommendedName>
</protein>
<organism evidence="3 4">
    <name type="scientific">Lactuca sativa</name>
    <name type="common">Garden lettuce</name>
    <dbReference type="NCBI Taxonomy" id="4236"/>
    <lineage>
        <taxon>Eukaryota</taxon>
        <taxon>Viridiplantae</taxon>
        <taxon>Streptophyta</taxon>
        <taxon>Embryophyta</taxon>
        <taxon>Tracheophyta</taxon>
        <taxon>Spermatophyta</taxon>
        <taxon>Magnoliopsida</taxon>
        <taxon>eudicotyledons</taxon>
        <taxon>Gunneridae</taxon>
        <taxon>Pentapetalae</taxon>
        <taxon>asterids</taxon>
        <taxon>campanulids</taxon>
        <taxon>Asterales</taxon>
        <taxon>Asteraceae</taxon>
        <taxon>Cichorioideae</taxon>
        <taxon>Cichorieae</taxon>
        <taxon>Lactucinae</taxon>
        <taxon>Lactuca</taxon>
    </lineage>
</organism>
<dbReference type="Proteomes" id="UP000235145">
    <property type="component" value="Unassembled WGS sequence"/>
</dbReference>
<dbReference type="PANTHER" id="PTHR36617:SF5">
    <property type="entry name" value="OS05G0421675 PROTEIN"/>
    <property type="match status" value="1"/>
</dbReference>
<evidence type="ECO:0000256" key="1">
    <source>
        <dbReference type="SAM" id="MobiDB-lite"/>
    </source>
</evidence>
<dbReference type="EMBL" id="NBSK02000004">
    <property type="protein sequence ID" value="KAJ0209708.1"/>
    <property type="molecule type" value="Genomic_DNA"/>
</dbReference>
<dbReference type="AlphaFoldDB" id="A0A9R1VS55"/>
<evidence type="ECO:0000313" key="3">
    <source>
        <dbReference type="EMBL" id="KAJ0209708.1"/>
    </source>
</evidence>
<evidence type="ECO:0000313" key="4">
    <source>
        <dbReference type="Proteomes" id="UP000235145"/>
    </source>
</evidence>
<evidence type="ECO:0000256" key="2">
    <source>
        <dbReference type="SAM" id="Phobius"/>
    </source>
</evidence>
<comment type="caution">
    <text evidence="3">The sequence shown here is derived from an EMBL/GenBank/DDBJ whole genome shotgun (WGS) entry which is preliminary data.</text>
</comment>
<keyword evidence="2" id="KW-0472">Membrane</keyword>
<feature type="compositionally biased region" description="Basic residues" evidence="1">
    <location>
        <begin position="1"/>
        <end position="11"/>
    </location>
</feature>
<keyword evidence="2" id="KW-0812">Transmembrane</keyword>
<reference evidence="3 4" key="1">
    <citation type="journal article" date="2017" name="Nat. Commun.">
        <title>Genome assembly with in vitro proximity ligation data and whole-genome triplication in lettuce.</title>
        <authorList>
            <person name="Reyes-Chin-Wo S."/>
            <person name="Wang Z."/>
            <person name="Yang X."/>
            <person name="Kozik A."/>
            <person name="Arikit S."/>
            <person name="Song C."/>
            <person name="Xia L."/>
            <person name="Froenicke L."/>
            <person name="Lavelle D.O."/>
            <person name="Truco M.J."/>
            <person name="Xia R."/>
            <person name="Zhu S."/>
            <person name="Xu C."/>
            <person name="Xu H."/>
            <person name="Xu X."/>
            <person name="Cox K."/>
            <person name="Korf I."/>
            <person name="Meyers B.C."/>
            <person name="Michelmore R.W."/>
        </authorList>
    </citation>
    <scope>NUCLEOTIDE SEQUENCE [LARGE SCALE GENOMIC DNA]</scope>
    <source>
        <strain evidence="4">cv. Salinas</strain>
        <tissue evidence="3">Seedlings</tissue>
    </source>
</reference>
<sequence length="352" mass="40194">MGRHCGRRPIHTKGNSPALADLAADPTGRCPTTHGTPALLASRAININETLSLTDPRQSTKSTLVQVKILTRLAESPWPTRRVGHLLIHLDPARTRRVPPWTRRVPFKFRVSFTFLAFKTLGVTLALIVKWLWDMKNNTSALWRRVVMGIHNLKNKPAERLSKKTIPGVWNNIVGVIKELEKAGISFQDILRKHVKEGGDTLFWMDAWCDKEPLRKRFPELFQMEHRKSCTIKERIHEASPMWKWRSPLTTDDQVQSLQTLLTVIGDFRPTSGLDNWKCTISNDGKYHVHDLRSKLDNMEPTSSDVIIPWIHDIPIKVLTFIWRANLGRIPSNKALIRRGVPGVEAKCSQCL</sequence>
<keyword evidence="2" id="KW-1133">Transmembrane helix</keyword>
<feature type="transmembrane region" description="Helical" evidence="2">
    <location>
        <begin position="113"/>
        <end position="133"/>
    </location>
</feature>